<accession>A0A8I1GG07</accession>
<keyword evidence="2" id="KW-0812">Transmembrane</keyword>
<dbReference type="PANTHER" id="PTHR35335:SF1">
    <property type="entry name" value="UPF0716 PROTEIN FXSA"/>
    <property type="match status" value="1"/>
</dbReference>
<dbReference type="PANTHER" id="PTHR35335">
    <property type="entry name" value="UPF0716 PROTEIN FXSA"/>
    <property type="match status" value="1"/>
</dbReference>
<reference evidence="3 4" key="1">
    <citation type="submission" date="2020-12" db="EMBL/GenBank/DDBJ databases">
        <title>Revised draft genomes of Rhodomicrobium vannielii ATCC 17100 and Rhodomicrobium udaipurense JA643.</title>
        <authorList>
            <person name="Conners E.M."/>
            <person name="Davenport E.J."/>
            <person name="Bose A."/>
        </authorList>
    </citation>
    <scope>NUCLEOTIDE SEQUENCE [LARGE SCALE GENOMIC DNA]</scope>
    <source>
        <strain evidence="3 4">JA643</strain>
    </source>
</reference>
<evidence type="ECO:0000313" key="4">
    <source>
        <dbReference type="Proteomes" id="UP000623250"/>
    </source>
</evidence>
<name>A0A8I1GG07_9HYPH</name>
<keyword evidence="4" id="KW-1185">Reference proteome</keyword>
<feature type="region of interest" description="Disordered" evidence="1">
    <location>
        <begin position="124"/>
        <end position="177"/>
    </location>
</feature>
<dbReference type="Proteomes" id="UP000623250">
    <property type="component" value="Unassembled WGS sequence"/>
</dbReference>
<dbReference type="GO" id="GO:0016020">
    <property type="term" value="C:membrane"/>
    <property type="evidence" value="ECO:0007669"/>
    <property type="project" value="InterPro"/>
</dbReference>
<gene>
    <name evidence="3" type="ORF">JDN41_06460</name>
</gene>
<evidence type="ECO:0000256" key="1">
    <source>
        <dbReference type="SAM" id="MobiDB-lite"/>
    </source>
</evidence>
<evidence type="ECO:0000256" key="2">
    <source>
        <dbReference type="SAM" id="Phobius"/>
    </source>
</evidence>
<dbReference type="RefSeq" id="WP_052036964.1">
    <property type="nucleotide sequence ID" value="NZ_JAEMUK010000011.1"/>
</dbReference>
<dbReference type="NCBIfam" id="NF008528">
    <property type="entry name" value="PRK11463.1-2"/>
    <property type="match status" value="1"/>
</dbReference>
<comment type="caution">
    <text evidence="3">The sequence shown here is derived from an EMBL/GenBank/DDBJ whole genome shotgun (WGS) entry which is preliminary data.</text>
</comment>
<dbReference type="InterPro" id="IPR007313">
    <property type="entry name" value="FxsA"/>
</dbReference>
<evidence type="ECO:0000313" key="3">
    <source>
        <dbReference type="EMBL" id="MBJ7543196.1"/>
    </source>
</evidence>
<feature type="transmembrane region" description="Helical" evidence="2">
    <location>
        <begin position="29"/>
        <end position="47"/>
    </location>
</feature>
<dbReference type="AlphaFoldDB" id="A0A8I1GG07"/>
<keyword evidence="2" id="KW-0472">Membrane</keyword>
<dbReference type="EMBL" id="JAEMUK010000011">
    <property type="protein sequence ID" value="MBJ7543196.1"/>
    <property type="molecule type" value="Genomic_DNA"/>
</dbReference>
<feature type="transmembrane region" description="Helical" evidence="2">
    <location>
        <begin position="94"/>
        <end position="112"/>
    </location>
</feature>
<keyword evidence="2" id="KW-1133">Transmembrane helix</keyword>
<proteinExistence type="predicted"/>
<sequence length="177" mass="18897">MPFVILFLMISWPVLEVASIIQVSRWIGGIPTFLLLAAGVAVGAFLVKSQSRLVGVRVMEAMRSGGSPEKTLLDSGTTSLAGILFMIPGFVSDAVAILLLLPVVRGFLWRGASYGMRARGGKWQARTQQGARPEPQGDAQGPVRSETVIDVEFTEVPRGEGKGGSSAKRTDSPWNKG</sequence>
<protein>
    <submittedName>
        <fullName evidence="3">FxsA family protein</fullName>
    </submittedName>
</protein>
<dbReference type="Pfam" id="PF04186">
    <property type="entry name" value="FxsA"/>
    <property type="match status" value="1"/>
</dbReference>
<organism evidence="3 4">
    <name type="scientific">Rhodomicrobium udaipurense</name>
    <dbReference type="NCBI Taxonomy" id="1202716"/>
    <lineage>
        <taxon>Bacteria</taxon>
        <taxon>Pseudomonadati</taxon>
        <taxon>Pseudomonadota</taxon>
        <taxon>Alphaproteobacteria</taxon>
        <taxon>Hyphomicrobiales</taxon>
        <taxon>Hyphomicrobiaceae</taxon>
        <taxon>Rhodomicrobium</taxon>
    </lineage>
</organism>